<dbReference type="RefSeq" id="WP_304447125.1">
    <property type="nucleotide sequence ID" value="NZ_JARRAH010000001.1"/>
</dbReference>
<organism evidence="1 2">
    <name type="scientific">Halomarina ordinaria</name>
    <dbReference type="NCBI Taxonomy" id="3033939"/>
    <lineage>
        <taxon>Archaea</taxon>
        <taxon>Methanobacteriati</taxon>
        <taxon>Methanobacteriota</taxon>
        <taxon>Stenosarchaea group</taxon>
        <taxon>Halobacteria</taxon>
        <taxon>Halobacteriales</taxon>
        <taxon>Natronomonadaceae</taxon>
        <taxon>Halomarina</taxon>
    </lineage>
</organism>
<dbReference type="EMBL" id="JBHSXM010000001">
    <property type="protein sequence ID" value="MFC6835424.1"/>
    <property type="molecule type" value="Genomic_DNA"/>
</dbReference>
<dbReference type="Proteomes" id="UP001596406">
    <property type="component" value="Unassembled WGS sequence"/>
</dbReference>
<name>A0ABD5U4V9_9EURY</name>
<evidence type="ECO:0000313" key="2">
    <source>
        <dbReference type="Proteomes" id="UP001596406"/>
    </source>
</evidence>
<sequence>MVGTDGEGGSLGTRRRFVALVGVGLGAALAGCTGDGNSSPEEATVTVRLRNRDDTERAYRVVVRRGESATNEFSGRLPARSNDDVEMVATFRPAGDRAEVSVETDAAQRGQTWDPTECRDYLVEAFVEDGEPELDGGCRDD</sequence>
<reference evidence="1 2" key="1">
    <citation type="journal article" date="2019" name="Int. J. Syst. Evol. Microbiol.">
        <title>The Global Catalogue of Microorganisms (GCM) 10K type strain sequencing project: providing services to taxonomists for standard genome sequencing and annotation.</title>
        <authorList>
            <consortium name="The Broad Institute Genomics Platform"/>
            <consortium name="The Broad Institute Genome Sequencing Center for Infectious Disease"/>
            <person name="Wu L."/>
            <person name="Ma J."/>
        </authorList>
    </citation>
    <scope>NUCLEOTIDE SEQUENCE [LARGE SCALE GENOMIC DNA]</scope>
    <source>
        <strain evidence="1 2">PSRA2</strain>
    </source>
</reference>
<comment type="caution">
    <text evidence="1">The sequence shown here is derived from an EMBL/GenBank/DDBJ whole genome shotgun (WGS) entry which is preliminary data.</text>
</comment>
<proteinExistence type="predicted"/>
<accession>A0ABD5U4V9</accession>
<gene>
    <name evidence="1" type="ORF">ACFQHK_02750</name>
</gene>
<dbReference type="AlphaFoldDB" id="A0ABD5U4V9"/>
<protein>
    <submittedName>
        <fullName evidence="1">Uncharacterized protein</fullName>
    </submittedName>
</protein>
<evidence type="ECO:0000313" key="1">
    <source>
        <dbReference type="EMBL" id="MFC6835424.1"/>
    </source>
</evidence>
<keyword evidence="2" id="KW-1185">Reference proteome</keyword>